<evidence type="ECO:0000256" key="3">
    <source>
        <dbReference type="ARBA" id="ARBA00022827"/>
    </source>
</evidence>
<keyword evidence="7" id="KW-0732">Signal</keyword>
<feature type="signal peptide" evidence="7">
    <location>
        <begin position="1"/>
        <end position="16"/>
    </location>
</feature>
<feature type="compositionally biased region" description="Basic and acidic residues" evidence="6">
    <location>
        <begin position="381"/>
        <end position="390"/>
    </location>
</feature>
<reference evidence="9 10" key="1">
    <citation type="submission" date="2016-05" db="EMBL/GenBank/DDBJ databases">
        <title>Comparative analysis of secretome profiles of manganese(II)-oxidizing ascomycete fungi.</title>
        <authorList>
            <consortium name="DOE Joint Genome Institute"/>
            <person name="Zeiner C.A."/>
            <person name="Purvine S.O."/>
            <person name="Zink E.M."/>
            <person name="Wu S."/>
            <person name="Pasa-Tolic L."/>
            <person name="Chaput D.L."/>
            <person name="Haridas S."/>
            <person name="Grigoriev I.V."/>
            <person name="Santelli C.M."/>
            <person name="Hansel C.M."/>
        </authorList>
    </citation>
    <scope>NUCLEOTIDE SEQUENCE [LARGE SCALE GENOMIC DNA]</scope>
    <source>
        <strain evidence="9 10">AP3s5-JAC2a</strain>
    </source>
</reference>
<feature type="domain" description="FAD-binding" evidence="8">
    <location>
        <begin position="117"/>
        <end position="375"/>
    </location>
</feature>
<organism evidence="9 10">
    <name type="scientific">Paraphaeosphaeria sporulosa</name>
    <dbReference type="NCBI Taxonomy" id="1460663"/>
    <lineage>
        <taxon>Eukaryota</taxon>
        <taxon>Fungi</taxon>
        <taxon>Dikarya</taxon>
        <taxon>Ascomycota</taxon>
        <taxon>Pezizomycotina</taxon>
        <taxon>Dothideomycetes</taxon>
        <taxon>Pleosporomycetidae</taxon>
        <taxon>Pleosporales</taxon>
        <taxon>Massarineae</taxon>
        <taxon>Didymosphaeriaceae</taxon>
        <taxon>Paraphaeosphaeria</taxon>
    </lineage>
</organism>
<dbReference type="InterPro" id="IPR002938">
    <property type="entry name" value="FAD-bd"/>
</dbReference>
<evidence type="ECO:0000256" key="2">
    <source>
        <dbReference type="ARBA" id="ARBA00022630"/>
    </source>
</evidence>
<protein>
    <submittedName>
        <fullName evidence="9">FAD/NAD(P)-binding domain-containing protein</fullName>
    </submittedName>
</protein>
<sequence length="410" mass="45710">MHILIIGAGLGGLTLAQTLRKQGISYEVFERDEDENGRFQGWAIALHTIVEEFLSALPPDMPDLRESTNHLAPLDLRHQFAYYYGGREGCFGLEDSPDQPFIRAERSRLRKWLLTNIPVQWSKSLTDIEQDDEGVTVRFKDGSSARGDIVVGADGVHSPTRQHLLKRPSSDLLHVVPLMAIVGELDLTGDAFKRQLELGHCAYNLINPELGFIGFVGVHYVFPDGQGGRLYWMFMQPDTADIEITDATHWLQTSSAQEKLDHVRKTAAGLPPSLREVFELTPVEGVRKEPHIWRDLELESLPTGRVALLGDAAHAMTPSRGEGAFQAFIDAMKLSRMLAELRTEDKFKDINAVKAGVAEYHDEMLQRGTAAVRRSRSSYQDAKKRSETGEHFTSGMKRLAIEPVVLAATG</sequence>
<dbReference type="GeneID" id="28759760"/>
<evidence type="ECO:0000256" key="7">
    <source>
        <dbReference type="SAM" id="SignalP"/>
    </source>
</evidence>
<keyword evidence="10" id="KW-1185">Reference proteome</keyword>
<keyword evidence="4" id="KW-0560">Oxidoreductase</keyword>
<dbReference type="SUPFAM" id="SSF51905">
    <property type="entry name" value="FAD/NAD(P)-binding domain"/>
    <property type="match status" value="1"/>
</dbReference>
<name>A0A177CLZ1_9PLEO</name>
<evidence type="ECO:0000256" key="4">
    <source>
        <dbReference type="ARBA" id="ARBA00023002"/>
    </source>
</evidence>
<dbReference type="EMBL" id="KV441550">
    <property type="protein sequence ID" value="OAG07829.1"/>
    <property type="molecule type" value="Genomic_DNA"/>
</dbReference>
<keyword evidence="3" id="KW-0274">FAD</keyword>
<keyword evidence="2" id="KW-0285">Flavoprotein</keyword>
<evidence type="ECO:0000313" key="9">
    <source>
        <dbReference type="EMBL" id="OAG07829.1"/>
    </source>
</evidence>
<dbReference type="OrthoDB" id="47494at2759"/>
<evidence type="ECO:0000256" key="6">
    <source>
        <dbReference type="SAM" id="MobiDB-lite"/>
    </source>
</evidence>
<evidence type="ECO:0000313" key="10">
    <source>
        <dbReference type="Proteomes" id="UP000077069"/>
    </source>
</evidence>
<dbReference type="STRING" id="1460663.A0A177CLZ1"/>
<dbReference type="PRINTS" id="PR00420">
    <property type="entry name" value="RNGMNOXGNASE"/>
</dbReference>
<feature type="chain" id="PRO_5008058357" evidence="7">
    <location>
        <begin position="17"/>
        <end position="410"/>
    </location>
</feature>
<dbReference type="Proteomes" id="UP000077069">
    <property type="component" value="Unassembled WGS sequence"/>
</dbReference>
<evidence type="ECO:0000259" key="8">
    <source>
        <dbReference type="Pfam" id="PF01494"/>
    </source>
</evidence>
<accession>A0A177CLZ1</accession>
<dbReference type="GO" id="GO:0004497">
    <property type="term" value="F:monooxygenase activity"/>
    <property type="evidence" value="ECO:0007669"/>
    <property type="project" value="UniProtKB-KW"/>
</dbReference>
<dbReference type="GO" id="GO:0071949">
    <property type="term" value="F:FAD binding"/>
    <property type="evidence" value="ECO:0007669"/>
    <property type="project" value="InterPro"/>
</dbReference>
<gene>
    <name evidence="9" type="ORF">CC84DRAFT_1140151</name>
</gene>
<dbReference type="InterPro" id="IPR036188">
    <property type="entry name" value="FAD/NAD-bd_sf"/>
</dbReference>
<dbReference type="InParanoid" id="A0A177CLZ1"/>
<proteinExistence type="predicted"/>
<dbReference type="PANTHER" id="PTHR47178">
    <property type="entry name" value="MONOOXYGENASE, FAD-BINDING"/>
    <property type="match status" value="1"/>
</dbReference>
<evidence type="ECO:0000256" key="1">
    <source>
        <dbReference type="ARBA" id="ARBA00001974"/>
    </source>
</evidence>
<dbReference type="PANTHER" id="PTHR47178:SF6">
    <property type="entry name" value="FAD-BINDING DOMAIN-CONTAINING PROTEIN"/>
    <property type="match status" value="1"/>
</dbReference>
<keyword evidence="5" id="KW-0503">Monooxygenase</keyword>
<evidence type="ECO:0000256" key="5">
    <source>
        <dbReference type="ARBA" id="ARBA00023033"/>
    </source>
</evidence>
<dbReference type="Gene3D" id="3.50.50.60">
    <property type="entry name" value="FAD/NAD(P)-binding domain"/>
    <property type="match status" value="1"/>
</dbReference>
<feature type="region of interest" description="Disordered" evidence="6">
    <location>
        <begin position="369"/>
        <end position="390"/>
    </location>
</feature>
<comment type="cofactor">
    <cofactor evidence="1">
        <name>FAD</name>
        <dbReference type="ChEBI" id="CHEBI:57692"/>
    </cofactor>
</comment>
<dbReference type="Pfam" id="PF01494">
    <property type="entry name" value="FAD_binding_3"/>
    <property type="match status" value="1"/>
</dbReference>
<dbReference type="Pfam" id="PF13450">
    <property type="entry name" value="NAD_binding_8"/>
    <property type="match status" value="1"/>
</dbReference>
<dbReference type="RefSeq" id="XP_018038194.1">
    <property type="nucleotide sequence ID" value="XM_018176274.1"/>
</dbReference>
<dbReference type="AlphaFoldDB" id="A0A177CLZ1"/>